<dbReference type="InterPro" id="IPR016197">
    <property type="entry name" value="Chromo-like_dom_sf"/>
</dbReference>
<dbReference type="EMBL" id="JAJSOW010000001">
    <property type="protein sequence ID" value="KAI9200094.1"/>
    <property type="molecule type" value="Genomic_DNA"/>
</dbReference>
<protein>
    <recommendedName>
        <fullName evidence="1">Chromo domain-containing protein</fullName>
    </recommendedName>
</protein>
<feature type="domain" description="Chromo" evidence="1">
    <location>
        <begin position="159"/>
        <end position="222"/>
    </location>
</feature>
<dbReference type="SMART" id="SM00298">
    <property type="entry name" value="CHROMO"/>
    <property type="match status" value="1"/>
</dbReference>
<dbReference type="InterPro" id="IPR051320">
    <property type="entry name" value="Viral_Replic_Matur_Polypro"/>
</dbReference>
<dbReference type="Gene3D" id="2.40.50.40">
    <property type="match status" value="1"/>
</dbReference>
<evidence type="ECO:0000313" key="2">
    <source>
        <dbReference type="EMBL" id="KAI9200094.1"/>
    </source>
</evidence>
<gene>
    <name evidence="2" type="ORF">LWI28_002700</name>
</gene>
<dbReference type="Pfam" id="PF00385">
    <property type="entry name" value="Chromo"/>
    <property type="match status" value="1"/>
</dbReference>
<keyword evidence="3" id="KW-1185">Reference proteome</keyword>
<dbReference type="Proteomes" id="UP001064489">
    <property type="component" value="Chromosome 9"/>
</dbReference>
<evidence type="ECO:0000259" key="1">
    <source>
        <dbReference type="PROSITE" id="PS50013"/>
    </source>
</evidence>
<dbReference type="AlphaFoldDB" id="A0AAD5JSA3"/>
<evidence type="ECO:0000313" key="3">
    <source>
        <dbReference type="Proteomes" id="UP001064489"/>
    </source>
</evidence>
<dbReference type="Gene3D" id="3.30.70.270">
    <property type="match status" value="1"/>
</dbReference>
<dbReference type="FunFam" id="3.30.70.270:FF:000026">
    <property type="entry name" value="Transposon Ty3-G Gag-Pol polyprotein"/>
    <property type="match status" value="1"/>
</dbReference>
<organism evidence="2 3">
    <name type="scientific">Acer negundo</name>
    <name type="common">Box elder</name>
    <dbReference type="NCBI Taxonomy" id="4023"/>
    <lineage>
        <taxon>Eukaryota</taxon>
        <taxon>Viridiplantae</taxon>
        <taxon>Streptophyta</taxon>
        <taxon>Embryophyta</taxon>
        <taxon>Tracheophyta</taxon>
        <taxon>Spermatophyta</taxon>
        <taxon>Magnoliopsida</taxon>
        <taxon>eudicotyledons</taxon>
        <taxon>Gunneridae</taxon>
        <taxon>Pentapetalae</taxon>
        <taxon>rosids</taxon>
        <taxon>malvids</taxon>
        <taxon>Sapindales</taxon>
        <taxon>Sapindaceae</taxon>
        <taxon>Hippocastanoideae</taxon>
        <taxon>Acereae</taxon>
        <taxon>Acer</taxon>
    </lineage>
</organism>
<sequence>MMDDAKVKAVQEWESPTRVPELRSFLGLVNYYRRFIQGYSAKAAPLTDLLKKSRAWQWSDKCQQAFEELKKAISEESVLVLPDHTKAFEVHTDASDFAIGGVLMQEGHLIAFESRKLSDVEQRYTVQEKEMTAIVDCLRDPSRGESKLAPTAVVTAFDKDVECILEDRVIRRRGVPNYTEYLVKWKDLPDSEASWERGDTLWKFTEHIQRYKDEDATRTPRT</sequence>
<comment type="caution">
    <text evidence="2">The sequence shown here is derived from an EMBL/GenBank/DDBJ whole genome shotgun (WGS) entry which is preliminary data.</text>
</comment>
<name>A0AAD5JSA3_ACENE</name>
<dbReference type="Pfam" id="PF17919">
    <property type="entry name" value="RT_RNaseH_2"/>
    <property type="match status" value="1"/>
</dbReference>
<dbReference type="PANTHER" id="PTHR33064:SF40">
    <property type="entry name" value="REVERSE TRANSCRIPTASE_RETROTRANSPOSON-DERIVED PROTEIN RNASE H-LIKE DOMAIN-CONTAINING PROTEIN"/>
    <property type="match status" value="1"/>
</dbReference>
<dbReference type="InterPro" id="IPR041577">
    <property type="entry name" value="RT_RNaseH_2"/>
</dbReference>
<proteinExistence type="predicted"/>
<reference evidence="2" key="2">
    <citation type="submission" date="2023-02" db="EMBL/GenBank/DDBJ databases">
        <authorList>
            <person name="Swenson N.G."/>
            <person name="Wegrzyn J.L."/>
            <person name="Mcevoy S.L."/>
        </authorList>
    </citation>
    <scope>NUCLEOTIDE SEQUENCE</scope>
    <source>
        <strain evidence="2">91603</strain>
        <tissue evidence="2">Leaf</tissue>
    </source>
</reference>
<dbReference type="PANTHER" id="PTHR33064">
    <property type="entry name" value="POL PROTEIN"/>
    <property type="match status" value="1"/>
</dbReference>
<dbReference type="InterPro" id="IPR023780">
    <property type="entry name" value="Chromo_domain"/>
</dbReference>
<dbReference type="InterPro" id="IPR000953">
    <property type="entry name" value="Chromo/chromo_shadow_dom"/>
</dbReference>
<dbReference type="SUPFAM" id="SSF54160">
    <property type="entry name" value="Chromo domain-like"/>
    <property type="match status" value="1"/>
</dbReference>
<dbReference type="PROSITE" id="PS50013">
    <property type="entry name" value="CHROMO_2"/>
    <property type="match status" value="1"/>
</dbReference>
<dbReference type="InterPro" id="IPR043128">
    <property type="entry name" value="Rev_trsase/Diguanyl_cyclase"/>
</dbReference>
<dbReference type="SUPFAM" id="SSF56672">
    <property type="entry name" value="DNA/RNA polymerases"/>
    <property type="match status" value="1"/>
</dbReference>
<accession>A0AAD5JSA3</accession>
<dbReference type="InterPro" id="IPR043502">
    <property type="entry name" value="DNA/RNA_pol_sf"/>
</dbReference>
<reference evidence="2" key="1">
    <citation type="journal article" date="2022" name="Plant J.">
        <title>Strategies of tolerance reflected in two North American maple genomes.</title>
        <authorList>
            <person name="McEvoy S.L."/>
            <person name="Sezen U.U."/>
            <person name="Trouern-Trend A."/>
            <person name="McMahon S.M."/>
            <person name="Schaberg P.G."/>
            <person name="Yang J."/>
            <person name="Wegrzyn J.L."/>
            <person name="Swenson N.G."/>
        </authorList>
    </citation>
    <scope>NUCLEOTIDE SEQUENCE</scope>
    <source>
        <strain evidence="2">91603</strain>
    </source>
</reference>